<dbReference type="AlphaFoldDB" id="A0A438HAI9"/>
<dbReference type="GO" id="GO:0007018">
    <property type="term" value="P:microtubule-based movement"/>
    <property type="evidence" value="ECO:0007669"/>
    <property type="project" value="InterPro"/>
</dbReference>
<comment type="caution">
    <text evidence="5">The sequence shown here is derived from an EMBL/GenBank/DDBJ whole genome shotgun (WGS) entry which is preliminary data.</text>
</comment>
<comment type="similarity">
    <text evidence="2">Belongs to the TRAFAC class myosin-kinesin ATPase superfamily. Kinesin family.</text>
</comment>
<comment type="caution">
    <text evidence="2">Lacks conserved residue(s) required for the propagation of feature annotation.</text>
</comment>
<dbReference type="PROSITE" id="PS50067">
    <property type="entry name" value="KINESIN_MOTOR_2"/>
    <property type="match status" value="1"/>
</dbReference>
<feature type="compositionally biased region" description="Polar residues" evidence="3">
    <location>
        <begin position="1"/>
        <end position="21"/>
    </location>
</feature>
<protein>
    <submittedName>
        <fullName evidence="5">Kinesin-like protein KIN-7K, chloroplastic</fullName>
    </submittedName>
</protein>
<name>A0A438HAI9_VITVI</name>
<feature type="domain" description="Kinesin motor" evidence="4">
    <location>
        <begin position="72"/>
        <end position="122"/>
    </location>
</feature>
<keyword evidence="1" id="KW-0505">Motor protein</keyword>
<evidence type="ECO:0000313" key="5">
    <source>
        <dbReference type="EMBL" id="RVW81457.1"/>
    </source>
</evidence>
<dbReference type="InterPro" id="IPR001752">
    <property type="entry name" value="Kinesin_motor_dom"/>
</dbReference>
<feature type="region of interest" description="Disordered" evidence="3">
    <location>
        <begin position="1"/>
        <end position="53"/>
    </location>
</feature>
<feature type="compositionally biased region" description="Low complexity" evidence="3">
    <location>
        <begin position="22"/>
        <end position="31"/>
    </location>
</feature>
<evidence type="ECO:0000259" key="4">
    <source>
        <dbReference type="PROSITE" id="PS50067"/>
    </source>
</evidence>
<evidence type="ECO:0000256" key="3">
    <source>
        <dbReference type="SAM" id="MobiDB-lite"/>
    </source>
</evidence>
<evidence type="ECO:0000313" key="6">
    <source>
        <dbReference type="Proteomes" id="UP000288805"/>
    </source>
</evidence>
<dbReference type="GO" id="GO:0003777">
    <property type="term" value="F:microtubule motor activity"/>
    <property type="evidence" value="ECO:0007669"/>
    <property type="project" value="InterPro"/>
</dbReference>
<dbReference type="Proteomes" id="UP000288805">
    <property type="component" value="Unassembled WGS sequence"/>
</dbReference>
<proteinExistence type="inferred from homology"/>
<feature type="compositionally biased region" description="Low complexity" evidence="3">
    <location>
        <begin position="43"/>
        <end position="52"/>
    </location>
</feature>
<dbReference type="GO" id="GO:0005524">
    <property type="term" value="F:ATP binding"/>
    <property type="evidence" value="ECO:0007669"/>
    <property type="project" value="InterPro"/>
</dbReference>
<dbReference type="GO" id="GO:0008017">
    <property type="term" value="F:microtubule binding"/>
    <property type="evidence" value="ECO:0007669"/>
    <property type="project" value="InterPro"/>
</dbReference>
<evidence type="ECO:0000256" key="2">
    <source>
        <dbReference type="PROSITE-ProRule" id="PRU00283"/>
    </source>
</evidence>
<organism evidence="5 6">
    <name type="scientific">Vitis vinifera</name>
    <name type="common">Grape</name>
    <dbReference type="NCBI Taxonomy" id="29760"/>
    <lineage>
        <taxon>Eukaryota</taxon>
        <taxon>Viridiplantae</taxon>
        <taxon>Streptophyta</taxon>
        <taxon>Embryophyta</taxon>
        <taxon>Tracheophyta</taxon>
        <taxon>Spermatophyta</taxon>
        <taxon>Magnoliopsida</taxon>
        <taxon>eudicotyledons</taxon>
        <taxon>Gunneridae</taxon>
        <taxon>Pentapetalae</taxon>
        <taxon>rosids</taxon>
        <taxon>Vitales</taxon>
        <taxon>Vitaceae</taxon>
        <taxon>Viteae</taxon>
        <taxon>Vitis</taxon>
    </lineage>
</organism>
<accession>A0A438HAI9</accession>
<gene>
    <name evidence="5" type="primary">KIN7K_0</name>
    <name evidence="5" type="ORF">CK203_035153</name>
</gene>
<sequence length="122" mass="13445">MASRQGSKSKRTGSSTLKAANSPSSSTTSSSKHFLETSIDGLSSPASSSARSKPQYFYSESLPLDTERSKENVTVTVRFRPLSQREIRQGEEIAWYADGETIVRNEHNPSIAYAYGKFLGFQ</sequence>
<reference evidence="5 6" key="1">
    <citation type="journal article" date="2018" name="PLoS Genet.">
        <title>Population sequencing reveals clonal diversity and ancestral inbreeding in the grapevine cultivar Chardonnay.</title>
        <authorList>
            <person name="Roach M.J."/>
            <person name="Johnson D.L."/>
            <person name="Bohlmann J."/>
            <person name="van Vuuren H.J."/>
            <person name="Jones S.J."/>
            <person name="Pretorius I.S."/>
            <person name="Schmidt S.A."/>
            <person name="Borneman A.R."/>
        </authorList>
    </citation>
    <scope>NUCLEOTIDE SEQUENCE [LARGE SCALE GENOMIC DNA]</scope>
    <source>
        <strain evidence="6">cv. Chardonnay</strain>
        <tissue evidence="5">Leaf</tissue>
    </source>
</reference>
<evidence type="ECO:0000256" key="1">
    <source>
        <dbReference type="ARBA" id="ARBA00023175"/>
    </source>
</evidence>
<dbReference type="EMBL" id="QGNW01000253">
    <property type="protein sequence ID" value="RVW81457.1"/>
    <property type="molecule type" value="Genomic_DNA"/>
</dbReference>